<sequence length="100" mass="11362">MPKDPFSNEQTYFALQEVERTNLAAQENQAIQLEAAREREKQLHFMKCPKCGQPLQEISVGAVRVDKCSACEGFWLEKGELEAIQKEEGGFLANLFSVFH</sequence>
<dbReference type="AlphaFoldDB" id="A0A7S7NSN9"/>
<dbReference type="Proteomes" id="UP000593892">
    <property type="component" value="Chromosome"/>
</dbReference>
<reference evidence="2 3" key="1">
    <citation type="submission" date="2020-10" db="EMBL/GenBank/DDBJ databases">
        <title>Complete genome sequence of Paludibaculum fermentans P105T, a facultatively anaerobic acidobacterium capable of dissimilatory Fe(III) reduction.</title>
        <authorList>
            <person name="Dedysh S.N."/>
            <person name="Beletsky A.V."/>
            <person name="Kulichevskaya I.S."/>
            <person name="Mardanov A.V."/>
            <person name="Ravin N.V."/>
        </authorList>
    </citation>
    <scope>NUCLEOTIDE SEQUENCE [LARGE SCALE GENOMIC DNA]</scope>
    <source>
        <strain evidence="2 3">P105</strain>
    </source>
</reference>
<protein>
    <submittedName>
        <fullName evidence="2">Zf-TFIIB domain-containing protein</fullName>
    </submittedName>
</protein>
<gene>
    <name evidence="2" type="ORF">IRI77_03215</name>
</gene>
<feature type="domain" description="Transcription factor zinc-finger" evidence="1">
    <location>
        <begin position="47"/>
        <end position="84"/>
    </location>
</feature>
<accession>A0A7S7NSN9</accession>
<proteinExistence type="predicted"/>
<dbReference type="InterPro" id="IPR027392">
    <property type="entry name" value="TF_Znf"/>
</dbReference>
<organism evidence="2 3">
    <name type="scientific">Paludibaculum fermentans</name>
    <dbReference type="NCBI Taxonomy" id="1473598"/>
    <lineage>
        <taxon>Bacteria</taxon>
        <taxon>Pseudomonadati</taxon>
        <taxon>Acidobacteriota</taxon>
        <taxon>Terriglobia</taxon>
        <taxon>Bryobacterales</taxon>
        <taxon>Bryobacteraceae</taxon>
        <taxon>Paludibaculum</taxon>
    </lineage>
</organism>
<dbReference type="KEGG" id="pfer:IRI77_03215"/>
<keyword evidence="3" id="KW-1185">Reference proteome</keyword>
<dbReference type="EMBL" id="CP063849">
    <property type="protein sequence ID" value="QOY88984.1"/>
    <property type="molecule type" value="Genomic_DNA"/>
</dbReference>
<dbReference type="RefSeq" id="WP_194450647.1">
    <property type="nucleotide sequence ID" value="NZ_CP063849.1"/>
</dbReference>
<evidence type="ECO:0000313" key="2">
    <source>
        <dbReference type="EMBL" id="QOY88984.1"/>
    </source>
</evidence>
<dbReference type="Pfam" id="PF13453">
    <property type="entry name" value="Zn_ribbon_TFIIB"/>
    <property type="match status" value="1"/>
</dbReference>
<name>A0A7S7NSN9_PALFE</name>
<evidence type="ECO:0000313" key="3">
    <source>
        <dbReference type="Proteomes" id="UP000593892"/>
    </source>
</evidence>
<evidence type="ECO:0000259" key="1">
    <source>
        <dbReference type="Pfam" id="PF13453"/>
    </source>
</evidence>